<dbReference type="PROSITE" id="PS00063">
    <property type="entry name" value="ALDOKETO_REDUCTASE_3"/>
    <property type="match status" value="1"/>
</dbReference>
<comment type="catalytic activity">
    <reaction evidence="4">
        <text>xylitol + NADP(+) = D-xylose + NADPH + H(+)</text>
        <dbReference type="Rhea" id="RHEA:27445"/>
        <dbReference type="ChEBI" id="CHEBI:15378"/>
        <dbReference type="ChEBI" id="CHEBI:17151"/>
        <dbReference type="ChEBI" id="CHEBI:53455"/>
        <dbReference type="ChEBI" id="CHEBI:57783"/>
        <dbReference type="ChEBI" id="CHEBI:58349"/>
        <dbReference type="EC" id="1.1.1.307"/>
    </reaction>
</comment>
<evidence type="ECO:0000256" key="1">
    <source>
        <dbReference type="ARBA" id="ARBA00012845"/>
    </source>
</evidence>
<evidence type="ECO:0000256" key="5">
    <source>
        <dbReference type="ARBA" id="ARBA00049485"/>
    </source>
</evidence>
<evidence type="ECO:0000313" key="10">
    <source>
        <dbReference type="EMBL" id="PGH16399.1"/>
    </source>
</evidence>
<accession>A0A2B7Y5M9</accession>
<dbReference type="Proteomes" id="UP000223968">
    <property type="component" value="Unassembled WGS sequence"/>
</dbReference>
<dbReference type="CDD" id="cd19071">
    <property type="entry name" value="AKR_AKR1-5-like"/>
    <property type="match status" value="1"/>
</dbReference>
<reference evidence="10 11" key="1">
    <citation type="submission" date="2017-10" db="EMBL/GenBank/DDBJ databases">
        <title>Comparative genomics in systemic dimorphic fungi from Ajellomycetaceae.</title>
        <authorList>
            <person name="Munoz J.F."/>
            <person name="Mcewen J.G."/>
            <person name="Clay O.K."/>
            <person name="Cuomo C.A."/>
        </authorList>
    </citation>
    <scope>NUCLEOTIDE SEQUENCE [LARGE SCALE GENOMIC DNA]</scope>
    <source>
        <strain evidence="10 11">UAMH5409</strain>
    </source>
</reference>
<evidence type="ECO:0000256" key="4">
    <source>
        <dbReference type="ARBA" id="ARBA00047534"/>
    </source>
</evidence>
<evidence type="ECO:0000256" key="3">
    <source>
        <dbReference type="ARBA" id="ARBA00025065"/>
    </source>
</evidence>
<keyword evidence="2" id="KW-0560">Oxidoreductase</keyword>
<evidence type="ECO:0000256" key="6">
    <source>
        <dbReference type="PIRSR" id="PIRSR000097-1"/>
    </source>
</evidence>
<dbReference type="Pfam" id="PF00248">
    <property type="entry name" value="Aldo_ket_red"/>
    <property type="match status" value="1"/>
</dbReference>
<dbReference type="SUPFAM" id="SSF51430">
    <property type="entry name" value="NAD(P)-linked oxidoreductase"/>
    <property type="match status" value="1"/>
</dbReference>
<dbReference type="AlphaFoldDB" id="A0A2B7Y5M9"/>
<evidence type="ECO:0000259" key="9">
    <source>
        <dbReference type="Pfam" id="PF00248"/>
    </source>
</evidence>
<dbReference type="InterPro" id="IPR023210">
    <property type="entry name" value="NADP_OxRdtase_dom"/>
</dbReference>
<dbReference type="GO" id="GO:0016491">
    <property type="term" value="F:oxidoreductase activity"/>
    <property type="evidence" value="ECO:0007669"/>
    <property type="project" value="UniProtKB-KW"/>
</dbReference>
<dbReference type="PIRSF" id="PIRSF000097">
    <property type="entry name" value="AKR"/>
    <property type="match status" value="1"/>
</dbReference>
<dbReference type="STRING" id="1447875.A0A2B7Y5M9"/>
<comment type="function">
    <text evidence="3">Catalyzes the initial reaction in the xylose utilization pathway by reducing D-xylose into xylitol. Xylose is a major component of hemicelluloses such as xylan. Most fungi utilize D-xylose via three enzymatic reactions, xylose reductase (XR), xylitol dehydrogenase (XDH), and xylulokinase, to form xylulose 5-phosphate, which enters pentose phosphate pathway.</text>
</comment>
<dbReference type="EMBL" id="PDNB01000017">
    <property type="protein sequence ID" value="PGH16399.1"/>
    <property type="molecule type" value="Genomic_DNA"/>
</dbReference>
<dbReference type="EC" id="1.1.1.307" evidence="1"/>
<feature type="site" description="Lowers pKa of active site Tyr" evidence="8">
    <location>
        <position position="36"/>
    </location>
</feature>
<sequence length="234" mass="26350">MYGNEAQVGRAIHGYLSKQKDQPNALTRQDIFYTTKLLSNDGYDATRASIKDSLRICGLGYIDLFLIHAPYGGKTLRLESWRAIEDAIADKEIRAGGVSNYNIHHLKEILDSKPRVFPAVNQLELHPFNTRAEITAFCQQNGIIVEAYTPLTRGYKLKDPTIVSLARKYGCTAAQLLVRWSLQHGFVPLPKSKTKERIVENAAVEGFEISGEDMKVLDGLDERFVIDWDPLDEP</sequence>
<dbReference type="OrthoDB" id="416253at2759"/>
<dbReference type="PANTHER" id="PTHR43827:SF13">
    <property type="entry name" value="ALDO_KETO REDUCTASE FAMILY PROTEIN"/>
    <property type="match status" value="1"/>
</dbReference>
<keyword evidence="11" id="KW-1185">Reference proteome</keyword>
<proteinExistence type="predicted"/>
<comment type="caution">
    <text evidence="10">The sequence shown here is derived from an EMBL/GenBank/DDBJ whole genome shotgun (WGS) entry which is preliminary data.</text>
</comment>
<evidence type="ECO:0000256" key="7">
    <source>
        <dbReference type="PIRSR" id="PIRSR000097-2"/>
    </source>
</evidence>
<gene>
    <name evidence="10" type="ORF">AJ79_01730</name>
</gene>
<protein>
    <recommendedName>
        <fullName evidence="1">D-xylose reductase [NAD(P)H]</fullName>
        <ecNumber evidence="1">1.1.1.307</ecNumber>
    </recommendedName>
</protein>
<dbReference type="InterPro" id="IPR036812">
    <property type="entry name" value="NAD(P)_OxRdtase_dom_sf"/>
</dbReference>
<evidence type="ECO:0000313" key="11">
    <source>
        <dbReference type="Proteomes" id="UP000223968"/>
    </source>
</evidence>
<comment type="catalytic activity">
    <reaction evidence="5">
        <text>xylitol + NAD(+) = D-xylose + NADH + H(+)</text>
        <dbReference type="Rhea" id="RHEA:27441"/>
        <dbReference type="ChEBI" id="CHEBI:15378"/>
        <dbReference type="ChEBI" id="CHEBI:17151"/>
        <dbReference type="ChEBI" id="CHEBI:53455"/>
        <dbReference type="ChEBI" id="CHEBI:57540"/>
        <dbReference type="ChEBI" id="CHEBI:57945"/>
        <dbReference type="EC" id="1.1.1.307"/>
    </reaction>
</comment>
<feature type="active site" description="Proton donor" evidence="6">
    <location>
        <position position="2"/>
    </location>
</feature>
<dbReference type="Gene3D" id="3.20.20.100">
    <property type="entry name" value="NADP-dependent oxidoreductase domain"/>
    <property type="match status" value="1"/>
</dbReference>
<dbReference type="PRINTS" id="PR00069">
    <property type="entry name" value="ALDKETRDTASE"/>
</dbReference>
<dbReference type="InterPro" id="IPR018170">
    <property type="entry name" value="Aldo/ket_reductase_CS"/>
</dbReference>
<evidence type="ECO:0000256" key="2">
    <source>
        <dbReference type="ARBA" id="ARBA00023002"/>
    </source>
</evidence>
<dbReference type="InterPro" id="IPR020471">
    <property type="entry name" value="AKR"/>
</dbReference>
<evidence type="ECO:0000256" key="8">
    <source>
        <dbReference type="PIRSR" id="PIRSR000097-3"/>
    </source>
</evidence>
<name>A0A2B7Y5M9_9EURO</name>
<feature type="binding site" evidence="7">
    <location>
        <position position="68"/>
    </location>
    <ligand>
        <name>substrate</name>
    </ligand>
</feature>
<dbReference type="PANTHER" id="PTHR43827">
    <property type="entry name" value="2,5-DIKETO-D-GLUCONIC ACID REDUCTASE"/>
    <property type="match status" value="1"/>
</dbReference>
<organism evidence="10 11">
    <name type="scientific">Helicocarpus griseus UAMH5409</name>
    <dbReference type="NCBI Taxonomy" id="1447875"/>
    <lineage>
        <taxon>Eukaryota</taxon>
        <taxon>Fungi</taxon>
        <taxon>Dikarya</taxon>
        <taxon>Ascomycota</taxon>
        <taxon>Pezizomycotina</taxon>
        <taxon>Eurotiomycetes</taxon>
        <taxon>Eurotiomycetidae</taxon>
        <taxon>Onygenales</taxon>
        <taxon>Ajellomycetaceae</taxon>
        <taxon>Helicocarpus</taxon>
    </lineage>
</organism>
<feature type="domain" description="NADP-dependent oxidoreductase" evidence="9">
    <location>
        <begin position="2"/>
        <end position="221"/>
    </location>
</feature>